<dbReference type="Proteomes" id="UP000034911">
    <property type="component" value="Unassembled WGS sequence"/>
</dbReference>
<gene>
    <name evidence="2" type="ORF">UX20_C0011G0015</name>
</gene>
<proteinExistence type="predicted"/>
<comment type="caution">
    <text evidence="2">The sequence shown here is derived from an EMBL/GenBank/DDBJ whole genome shotgun (WGS) entry which is preliminary data.</text>
</comment>
<dbReference type="SUPFAM" id="SSF55729">
    <property type="entry name" value="Acyl-CoA N-acyltransferases (Nat)"/>
    <property type="match status" value="1"/>
</dbReference>
<name>A0A0G1N062_9BACT</name>
<evidence type="ECO:0000313" key="3">
    <source>
        <dbReference type="Proteomes" id="UP000034911"/>
    </source>
</evidence>
<dbReference type="PROSITE" id="PS51186">
    <property type="entry name" value="GNAT"/>
    <property type="match status" value="1"/>
</dbReference>
<keyword evidence="2" id="KW-0808">Transferase</keyword>
<dbReference type="GO" id="GO:0016747">
    <property type="term" value="F:acyltransferase activity, transferring groups other than amino-acyl groups"/>
    <property type="evidence" value="ECO:0007669"/>
    <property type="project" value="InterPro"/>
</dbReference>
<reference evidence="2 3" key="1">
    <citation type="journal article" date="2015" name="Nature">
        <title>rRNA introns, odd ribosomes, and small enigmatic genomes across a large radiation of phyla.</title>
        <authorList>
            <person name="Brown C.T."/>
            <person name="Hug L.A."/>
            <person name="Thomas B.C."/>
            <person name="Sharon I."/>
            <person name="Castelle C.J."/>
            <person name="Singh A."/>
            <person name="Wilkins M.J."/>
            <person name="Williams K.H."/>
            <person name="Banfield J.F."/>
        </authorList>
    </citation>
    <scope>NUCLEOTIDE SEQUENCE [LARGE SCALE GENOMIC DNA]</scope>
</reference>
<feature type="domain" description="N-acetyltransferase" evidence="1">
    <location>
        <begin position="34"/>
        <end position="170"/>
    </location>
</feature>
<evidence type="ECO:0000313" key="2">
    <source>
        <dbReference type="EMBL" id="KKU13884.1"/>
    </source>
</evidence>
<protein>
    <submittedName>
        <fullName evidence="2">Pseudaminic acid biosynthesis N-acetyl transferase</fullName>
    </submittedName>
</protein>
<sequence length="181" mass="20936">MINKYKKLRKDLKIDGLTLVNFINLDDSGKKLVLGWRNHKDVRKQMLANHVITKAEHAGFIEKLVKNQTHFCWLVEKDKKCIGVVALHDVDFKNKHCYFGAYADPHGKNFGVGFTLFQIIIKLAFNVFKLHSLRGSTFAENPVLYIHKKLGFKEVGRYNEHTLRNGEWLDVVITEIINSND</sequence>
<dbReference type="PANTHER" id="PTHR43415">
    <property type="entry name" value="SPERMIDINE N(1)-ACETYLTRANSFERASE"/>
    <property type="match status" value="1"/>
</dbReference>
<dbReference type="InterPro" id="IPR016181">
    <property type="entry name" value="Acyl_CoA_acyltransferase"/>
</dbReference>
<dbReference type="PANTHER" id="PTHR43415:SF3">
    <property type="entry name" value="GNAT-FAMILY ACETYLTRANSFERASE"/>
    <property type="match status" value="1"/>
</dbReference>
<dbReference type="InterPro" id="IPR000182">
    <property type="entry name" value="GNAT_dom"/>
</dbReference>
<organism evidence="2 3">
    <name type="scientific">Candidatus Magasanikbacteria bacterium GW2011_GWC2_45_8</name>
    <dbReference type="NCBI Taxonomy" id="1619050"/>
    <lineage>
        <taxon>Bacteria</taxon>
        <taxon>Candidatus Magasanikiibacteriota</taxon>
    </lineage>
</organism>
<dbReference type="InterPro" id="IPR020036">
    <property type="entry name" value="PseH"/>
</dbReference>
<dbReference type="NCBIfam" id="TIGR03585">
    <property type="entry name" value="PseH"/>
    <property type="match status" value="1"/>
</dbReference>
<dbReference type="Gene3D" id="3.40.630.30">
    <property type="match status" value="1"/>
</dbReference>
<evidence type="ECO:0000259" key="1">
    <source>
        <dbReference type="PROSITE" id="PS51186"/>
    </source>
</evidence>
<dbReference type="AlphaFoldDB" id="A0A0G1N062"/>
<accession>A0A0G1N062</accession>
<dbReference type="Pfam" id="PF13420">
    <property type="entry name" value="Acetyltransf_4"/>
    <property type="match status" value="1"/>
</dbReference>
<dbReference type="STRING" id="1619050.UX20_C0011G0015"/>
<dbReference type="EMBL" id="LCLH01000011">
    <property type="protein sequence ID" value="KKU13884.1"/>
    <property type="molecule type" value="Genomic_DNA"/>
</dbReference>